<name>A0A4Q8BE50_9ACTN</name>
<organism evidence="2 3">
    <name type="scientific">Micromonospora kangleipakensis</name>
    <dbReference type="NCBI Taxonomy" id="1077942"/>
    <lineage>
        <taxon>Bacteria</taxon>
        <taxon>Bacillati</taxon>
        <taxon>Actinomycetota</taxon>
        <taxon>Actinomycetes</taxon>
        <taxon>Micromonosporales</taxon>
        <taxon>Micromonosporaceae</taxon>
        <taxon>Micromonospora</taxon>
    </lineage>
</organism>
<dbReference type="RefSeq" id="WP_207232441.1">
    <property type="nucleotide sequence ID" value="NZ_SHLD01000001.1"/>
</dbReference>
<dbReference type="InterPro" id="IPR029063">
    <property type="entry name" value="SAM-dependent_MTases_sf"/>
</dbReference>
<sequence length="234" mass="25117">MNEAGAVVDRVVTDRGELVLRKSGEHFEIVNNGVFLMDTRAGASERLLVRAALNLAGPGARVLIGGLGAGFSLAEATASAAPAEIVVLEIEETLIDWHRDRLAAYSGKALDDARVRIVNEDIVAWLRTTQGVFDAICLDIDNGPDWTVFQPNAELYDDEGTALLRDRLADDGVLAVWSASAAPAYAARLETLIGPVSTHRVEVPRGEPDVVYLARRTAPGRPRTRSAGRGVLPQ</sequence>
<evidence type="ECO:0000256" key="1">
    <source>
        <dbReference type="ARBA" id="ARBA00023115"/>
    </source>
</evidence>
<dbReference type="Proteomes" id="UP000294114">
    <property type="component" value="Unassembled WGS sequence"/>
</dbReference>
<dbReference type="Gene3D" id="3.40.50.150">
    <property type="entry name" value="Vaccinia Virus protein VP39"/>
    <property type="match status" value="1"/>
</dbReference>
<dbReference type="SUPFAM" id="SSF53335">
    <property type="entry name" value="S-adenosyl-L-methionine-dependent methyltransferases"/>
    <property type="match status" value="1"/>
</dbReference>
<dbReference type="GO" id="GO:0006596">
    <property type="term" value="P:polyamine biosynthetic process"/>
    <property type="evidence" value="ECO:0007669"/>
    <property type="project" value="UniProtKB-KW"/>
</dbReference>
<proteinExistence type="predicted"/>
<keyword evidence="3" id="KW-1185">Reference proteome</keyword>
<evidence type="ECO:0000313" key="3">
    <source>
        <dbReference type="Proteomes" id="UP000294114"/>
    </source>
</evidence>
<comment type="caution">
    <text evidence="2">The sequence shown here is derived from an EMBL/GenBank/DDBJ whole genome shotgun (WGS) entry which is preliminary data.</text>
</comment>
<keyword evidence="1" id="KW-0620">Polyamine biosynthesis</keyword>
<dbReference type="Pfam" id="PF01564">
    <property type="entry name" value="Spermine_synth"/>
    <property type="match status" value="1"/>
</dbReference>
<protein>
    <submittedName>
        <fullName evidence="2">Spermine/spermidine synthase</fullName>
    </submittedName>
</protein>
<dbReference type="AlphaFoldDB" id="A0A4Q8BE50"/>
<accession>A0A4Q8BE50</accession>
<dbReference type="PANTHER" id="PTHR43317:SF3">
    <property type="entry name" value="BLR2883 PROTEIN"/>
    <property type="match status" value="1"/>
</dbReference>
<reference evidence="2 3" key="1">
    <citation type="submission" date="2019-02" db="EMBL/GenBank/DDBJ databases">
        <title>Sequencing the genomes of 1000 actinobacteria strains.</title>
        <authorList>
            <person name="Klenk H.-P."/>
        </authorList>
    </citation>
    <scope>NUCLEOTIDE SEQUENCE [LARGE SCALE GENOMIC DNA]</scope>
    <source>
        <strain evidence="2 3">DSM 45612</strain>
    </source>
</reference>
<dbReference type="PANTHER" id="PTHR43317">
    <property type="entry name" value="THERMOSPERMINE SYNTHASE ACAULIS5"/>
    <property type="match status" value="1"/>
</dbReference>
<evidence type="ECO:0000313" key="2">
    <source>
        <dbReference type="EMBL" id="RZU76202.1"/>
    </source>
</evidence>
<gene>
    <name evidence="2" type="ORF">EV384_4834</name>
</gene>
<dbReference type="EMBL" id="SHLD01000001">
    <property type="protein sequence ID" value="RZU76202.1"/>
    <property type="molecule type" value="Genomic_DNA"/>
</dbReference>